<gene>
    <name evidence="9" type="ORF">H257_11830</name>
</gene>
<feature type="region of interest" description="Disordered" evidence="7">
    <location>
        <begin position="25"/>
        <end position="68"/>
    </location>
</feature>
<evidence type="ECO:0000256" key="8">
    <source>
        <dbReference type="SAM" id="Phobius"/>
    </source>
</evidence>
<dbReference type="Pfam" id="PF05216">
    <property type="entry name" value="UNC-50"/>
    <property type="match status" value="1"/>
</dbReference>
<feature type="transmembrane region" description="Helical" evidence="8">
    <location>
        <begin position="301"/>
        <end position="322"/>
    </location>
</feature>
<dbReference type="PANTHER" id="PTHR12841:SF6">
    <property type="entry name" value="PROTEIN UNC-50 HOMOLOG"/>
    <property type="match status" value="1"/>
</dbReference>
<dbReference type="EMBL" id="KI913149">
    <property type="protein sequence ID" value="ETV73293.1"/>
    <property type="molecule type" value="Genomic_DNA"/>
</dbReference>
<feature type="transmembrane region" description="Helical" evidence="8">
    <location>
        <begin position="140"/>
        <end position="160"/>
    </location>
</feature>
<evidence type="ECO:0000256" key="2">
    <source>
        <dbReference type="ARBA" id="ARBA00006293"/>
    </source>
</evidence>
<keyword evidence="3 8" id="KW-0812">Transmembrane</keyword>
<keyword evidence="4 8" id="KW-1133">Transmembrane helix</keyword>
<feature type="compositionally biased region" description="Low complexity" evidence="7">
    <location>
        <begin position="27"/>
        <end position="44"/>
    </location>
</feature>
<comment type="similarity">
    <text evidence="2">Belongs to the unc-50 family.</text>
</comment>
<feature type="coiled-coil region" evidence="6">
    <location>
        <begin position="364"/>
        <end position="394"/>
    </location>
</feature>
<sequence length="707" mass="78364">MEPVNLPHHSGAGIFVTEDDGEGGLYAASKSTTPATTTSGNSSSPWQKRSSTFLPTTSSFASRPSQSSSTSLAGSAASLPVFRHCSALPEYFWRVLDYRQMDLEATYYQMVTLCISPTKVYKSAYYRKQTKNRWARDDPAFAVIQVLFLVVASLAWTVAFEKTSSLAFLLLCDVLVEWLILGLVTSTLTWWCANQFLRIGQTSTTTTSSTSSSRPATSLDTFFVAQAVEWQYAFDIHCNAFFIFFLVVHVLQFVLLPWLLSSALGSLVLANTLYAIGCGSYVYITFLGYMALPFLHHTERFLYPIVAIGGLYLSSVVLKLVFGATVNVALVSATARRRAGMDNIFTGETCEQATEKHNLRMDYAAVLQEQIRLQNAKKEQLKQQKLDEQRLEREEMDRMRGNNNNMKQHHPQLGNQGQQQPPPPSPDKTQPTSQPQRNNLSPVKSPPPSVHPPTTTHGSPATFVPQYESPMQSAFNNAPLYTAPMIPQMNSNPWRPPAATPELDAIQRLRQELEDARKLRTMAQKQVYQKPNFMLASSTPSVTSSAWKGNSVYSATNVSPRDQTIPKDVYRRQHSRPATPVADDIEQELGMDAGNNNQLESSSSFVAVTIPEKHAKEPRGGGMELQVESCFVPLAATAHYHAPLSHQIQQTHGGVGGKQLHPESHREHFLSGEACKTNRGIMHCSSLEDSIDDIDAILHAFLAKTRG</sequence>
<keyword evidence="6" id="KW-0175">Coiled coil</keyword>
<dbReference type="RefSeq" id="XP_009837168.1">
    <property type="nucleotide sequence ID" value="XM_009838866.1"/>
</dbReference>
<proteinExistence type="inferred from homology"/>
<evidence type="ECO:0000256" key="3">
    <source>
        <dbReference type="ARBA" id="ARBA00022692"/>
    </source>
</evidence>
<feature type="compositionally biased region" description="Low complexity" evidence="7">
    <location>
        <begin position="56"/>
        <end position="68"/>
    </location>
</feature>
<reference evidence="9" key="1">
    <citation type="submission" date="2013-12" db="EMBL/GenBank/DDBJ databases">
        <title>The Genome Sequence of Aphanomyces astaci APO3.</title>
        <authorList>
            <consortium name="The Broad Institute Genomics Platform"/>
            <person name="Russ C."/>
            <person name="Tyler B."/>
            <person name="van West P."/>
            <person name="Dieguez-Uribeondo J."/>
            <person name="Young S.K."/>
            <person name="Zeng Q."/>
            <person name="Gargeya S."/>
            <person name="Fitzgerald M."/>
            <person name="Abouelleil A."/>
            <person name="Alvarado L."/>
            <person name="Chapman S.B."/>
            <person name="Gainer-Dewar J."/>
            <person name="Goldberg J."/>
            <person name="Griggs A."/>
            <person name="Gujja S."/>
            <person name="Hansen M."/>
            <person name="Howarth C."/>
            <person name="Imamovic A."/>
            <person name="Ireland A."/>
            <person name="Larimer J."/>
            <person name="McCowan C."/>
            <person name="Murphy C."/>
            <person name="Pearson M."/>
            <person name="Poon T.W."/>
            <person name="Priest M."/>
            <person name="Roberts A."/>
            <person name="Saif S."/>
            <person name="Shea T."/>
            <person name="Sykes S."/>
            <person name="Wortman J."/>
            <person name="Nusbaum C."/>
            <person name="Birren B."/>
        </authorList>
    </citation>
    <scope>NUCLEOTIDE SEQUENCE [LARGE SCALE GENOMIC DNA]</scope>
    <source>
        <strain evidence="9">APO3</strain>
    </source>
</reference>
<feature type="transmembrane region" description="Helical" evidence="8">
    <location>
        <begin position="240"/>
        <end position="260"/>
    </location>
</feature>
<protein>
    <submittedName>
        <fullName evidence="9">Uncharacterized protein</fullName>
    </submittedName>
</protein>
<feature type="compositionally biased region" description="Polar residues" evidence="7">
    <location>
        <begin position="45"/>
        <end position="55"/>
    </location>
</feature>
<evidence type="ECO:0000256" key="1">
    <source>
        <dbReference type="ARBA" id="ARBA00004141"/>
    </source>
</evidence>
<dbReference type="PANTHER" id="PTHR12841">
    <property type="entry name" value="PROTEIN UNC-50 HOMOLOG"/>
    <property type="match status" value="1"/>
</dbReference>
<feature type="region of interest" description="Disordered" evidence="7">
    <location>
        <begin position="401"/>
        <end position="465"/>
    </location>
</feature>
<feature type="transmembrane region" description="Helical" evidence="8">
    <location>
        <begin position="272"/>
        <end position="292"/>
    </location>
</feature>
<comment type="subcellular location">
    <subcellularLocation>
        <location evidence="1">Membrane</location>
        <topology evidence="1">Multi-pass membrane protein</topology>
    </subcellularLocation>
</comment>
<dbReference type="AlphaFoldDB" id="W4G2W9"/>
<dbReference type="GO" id="GO:0000139">
    <property type="term" value="C:Golgi membrane"/>
    <property type="evidence" value="ECO:0007669"/>
    <property type="project" value="TreeGrafter"/>
</dbReference>
<name>W4G2W9_APHAT</name>
<dbReference type="VEuPathDB" id="FungiDB:H257_11830"/>
<evidence type="ECO:0000313" key="9">
    <source>
        <dbReference type="EMBL" id="ETV73293.1"/>
    </source>
</evidence>
<evidence type="ECO:0000256" key="6">
    <source>
        <dbReference type="SAM" id="Coils"/>
    </source>
</evidence>
<evidence type="ECO:0000256" key="7">
    <source>
        <dbReference type="SAM" id="MobiDB-lite"/>
    </source>
</evidence>
<feature type="transmembrane region" description="Helical" evidence="8">
    <location>
        <begin position="166"/>
        <end position="193"/>
    </location>
</feature>
<feature type="compositionally biased region" description="Low complexity" evidence="7">
    <location>
        <begin position="427"/>
        <end position="436"/>
    </location>
</feature>
<evidence type="ECO:0000256" key="4">
    <source>
        <dbReference type="ARBA" id="ARBA00022989"/>
    </source>
</evidence>
<dbReference type="OrthoDB" id="10027013at2759"/>
<organism evidence="9">
    <name type="scientific">Aphanomyces astaci</name>
    <name type="common">Crayfish plague agent</name>
    <dbReference type="NCBI Taxonomy" id="112090"/>
    <lineage>
        <taxon>Eukaryota</taxon>
        <taxon>Sar</taxon>
        <taxon>Stramenopiles</taxon>
        <taxon>Oomycota</taxon>
        <taxon>Saprolegniomycetes</taxon>
        <taxon>Saprolegniales</taxon>
        <taxon>Verrucalvaceae</taxon>
        <taxon>Aphanomyces</taxon>
    </lineage>
</organism>
<keyword evidence="5 8" id="KW-0472">Membrane</keyword>
<dbReference type="STRING" id="112090.W4G2W9"/>
<accession>W4G2W9</accession>
<dbReference type="InterPro" id="IPR007881">
    <property type="entry name" value="UNC-50"/>
</dbReference>
<dbReference type="GeneID" id="20813826"/>
<evidence type="ECO:0000256" key="5">
    <source>
        <dbReference type="ARBA" id="ARBA00023136"/>
    </source>
</evidence>